<proteinExistence type="inferred from homology"/>
<comment type="cofactor">
    <cofactor evidence="1">
        <name>Mg(2+)</name>
        <dbReference type="ChEBI" id="CHEBI:18420"/>
    </cofactor>
</comment>
<gene>
    <name evidence="12" type="ORF">NDN08_002553</name>
</gene>
<reference evidence="12 13" key="1">
    <citation type="journal article" date="2023" name="Nat. Commun.">
        <title>Origin of minicircular mitochondrial genomes in red algae.</title>
        <authorList>
            <person name="Lee Y."/>
            <person name="Cho C.H."/>
            <person name="Lee Y.M."/>
            <person name="Park S.I."/>
            <person name="Yang J.H."/>
            <person name="West J.A."/>
            <person name="Bhattacharya D."/>
            <person name="Yoon H.S."/>
        </authorList>
    </citation>
    <scope>NUCLEOTIDE SEQUENCE [LARGE SCALE GENOMIC DNA]</scope>
    <source>
        <strain evidence="12 13">CCMP1338</strain>
        <tissue evidence="12">Whole cell</tissue>
    </source>
</reference>
<keyword evidence="10" id="KW-0119">Carbohydrate metabolism</keyword>
<comment type="similarity">
    <text evidence="2">Belongs to the PEP-utilizing enzyme family.</text>
</comment>
<evidence type="ECO:0000313" key="12">
    <source>
        <dbReference type="EMBL" id="KAJ8906054.1"/>
    </source>
</evidence>
<dbReference type="CDD" id="cd05467">
    <property type="entry name" value="CBM20"/>
    <property type="match status" value="1"/>
</dbReference>
<dbReference type="Pfam" id="PF00686">
    <property type="entry name" value="CBM_20"/>
    <property type="match status" value="1"/>
</dbReference>
<dbReference type="Pfam" id="PF22973">
    <property type="entry name" value="GWD1_pHisD"/>
    <property type="match status" value="1"/>
</dbReference>
<name>A0AAV8UVH3_9RHOD</name>
<evidence type="ECO:0000256" key="3">
    <source>
        <dbReference type="ARBA" id="ARBA00011738"/>
    </source>
</evidence>
<dbReference type="InterPro" id="IPR013783">
    <property type="entry name" value="Ig-like_fold"/>
</dbReference>
<dbReference type="PANTHER" id="PTHR47453:SF1">
    <property type="entry name" value="PHOSPHOGLUCAN, WATER DIKINASE, CHLOROPLASTIC"/>
    <property type="match status" value="1"/>
</dbReference>
<evidence type="ECO:0000256" key="9">
    <source>
        <dbReference type="ARBA" id="ARBA00022842"/>
    </source>
</evidence>
<dbReference type="InterPro" id="IPR002192">
    <property type="entry name" value="PPDK_AMP/ATP-bd"/>
</dbReference>
<keyword evidence="7" id="KW-0418">Kinase</keyword>
<evidence type="ECO:0000256" key="4">
    <source>
        <dbReference type="ARBA" id="ARBA00022679"/>
    </source>
</evidence>
<evidence type="ECO:0000256" key="5">
    <source>
        <dbReference type="ARBA" id="ARBA00022723"/>
    </source>
</evidence>
<keyword evidence="4" id="KW-0808">Transferase</keyword>
<evidence type="ECO:0000256" key="10">
    <source>
        <dbReference type="ARBA" id="ARBA00023277"/>
    </source>
</evidence>
<keyword evidence="5" id="KW-0479">Metal-binding</keyword>
<comment type="subunit">
    <text evidence="3">Homodimer.</text>
</comment>
<dbReference type="PROSITE" id="PS51166">
    <property type="entry name" value="CBM20"/>
    <property type="match status" value="1"/>
</dbReference>
<dbReference type="GO" id="GO:2001070">
    <property type="term" value="F:starch binding"/>
    <property type="evidence" value="ECO:0007669"/>
    <property type="project" value="InterPro"/>
</dbReference>
<organism evidence="12 13">
    <name type="scientific">Rhodosorus marinus</name>
    <dbReference type="NCBI Taxonomy" id="101924"/>
    <lineage>
        <taxon>Eukaryota</taxon>
        <taxon>Rhodophyta</taxon>
        <taxon>Stylonematophyceae</taxon>
        <taxon>Stylonematales</taxon>
        <taxon>Stylonemataceae</taxon>
        <taxon>Rhodosorus</taxon>
    </lineage>
</organism>
<dbReference type="SUPFAM" id="SSF56059">
    <property type="entry name" value="Glutathione synthetase ATP-binding domain-like"/>
    <property type="match status" value="1"/>
</dbReference>
<dbReference type="AlphaFoldDB" id="A0AAV8UVH3"/>
<keyword evidence="9" id="KW-0460">Magnesium</keyword>
<evidence type="ECO:0000256" key="1">
    <source>
        <dbReference type="ARBA" id="ARBA00001946"/>
    </source>
</evidence>
<protein>
    <recommendedName>
        <fullName evidence="11">CBM20 domain-containing protein</fullName>
    </recommendedName>
</protein>
<accession>A0AAV8UVH3</accession>
<dbReference type="InterPro" id="IPR013784">
    <property type="entry name" value="Carb-bd-like_fold"/>
</dbReference>
<dbReference type="GO" id="GO:0016301">
    <property type="term" value="F:kinase activity"/>
    <property type="evidence" value="ECO:0007669"/>
    <property type="project" value="UniProtKB-KW"/>
</dbReference>
<dbReference type="EMBL" id="JAMWBK010000004">
    <property type="protein sequence ID" value="KAJ8906054.1"/>
    <property type="molecule type" value="Genomic_DNA"/>
</dbReference>
<evidence type="ECO:0000259" key="11">
    <source>
        <dbReference type="PROSITE" id="PS51166"/>
    </source>
</evidence>
<dbReference type="SUPFAM" id="SSF49452">
    <property type="entry name" value="Starch-binding domain-like"/>
    <property type="match status" value="1"/>
</dbReference>
<evidence type="ECO:0000256" key="2">
    <source>
        <dbReference type="ARBA" id="ARBA00007837"/>
    </source>
</evidence>
<sequence length="1018" mass="112785">MSGIRAEFTVKCSTKFGENVGIIGSDRALGRWKTNGVVKLNTNESAYPSWSCQVEIQGEGEVEYKYVILKGNRIKKWELEGRKNNRTILIERTEAGGSVVRDDGEFNKLPSDLVHQPAAVSEERTNGNVSVGDDRQQVARFSPSEGSFLSHLQKESSTSRSWRKRLSYIRALLSDPNCAAQNAFDPKSLNDLAIVVVYLTFVSSGQIACEEDGSHYRPNHHANEARKIEEALSQISNDQNAYLIRKIYPLLPSYRSEFTASVPLTRIRDIAHRNDIPHELKQEIKHTLQNKLHRSAGPEDLVTTENLLNRITAPGAQYSGAMDGCCSAIGFVSEFQIFYRELREFFNATDLDENLKELMQKEEPRKSSFAVLKEFLDLKSAGVKAIVQLEALLNLRREISYAMNDLEPGEVMQRVRLVDIQLEKFSFVLLAGINNTNLKWATTLHAMSLALEGIKLSGVQSVEAGSILSELKLVSESDPLRAKASAERCVRFCDDFTKQTAELFEESVKVVGGAFNVEQRAVSVFIEAEVRSTVVFQFSRLASWTMRNVRTLLGQPPWDVLFPGTATGSLLFAQSISEIPERELQQPRVVVLDRAEGDEDIPQAIKGIVLGHELPHLSHLGVRARQAKVVFINSEDATVFKDFKKGWVSNAENLVKLVVSLGVDSLSMEDAADTRAKEDSDTRDKVVIDIPDPVAKRALVVATTDVSKESAGTKASSAGILEAAAKENQDFEVPRGVVVPFSSFQRAALAGGPELDYFGILQGFDELSLAEKETRAEAVAATILYKFPLNQDIVRKIQGNFGKETLLMVRSSANCEDLEEMSGAGLYDSFANVPVSDRGAIAEAVRKVWSSLWTKRAALSRSQYKVPHEKVVMAVLVQEMLEAELSFIMFSNNPINGATNEVYIEMAVGMGETLASAEVRGSPYRLVYNTDTDRAEVLALASFSYSLEPGGGNLGLEKKAVDYSTVKMTTSSDWREEMTRRLARIAKFLEAHYGKPQDIEGVVVGETIYLVQSRAMVK</sequence>
<evidence type="ECO:0000256" key="6">
    <source>
        <dbReference type="ARBA" id="ARBA00022741"/>
    </source>
</evidence>
<dbReference type="InterPro" id="IPR013815">
    <property type="entry name" value="ATP_grasp_subdomain_1"/>
</dbReference>
<dbReference type="Pfam" id="PF01326">
    <property type="entry name" value="PPDK_N"/>
    <property type="match status" value="1"/>
</dbReference>
<evidence type="ECO:0000256" key="7">
    <source>
        <dbReference type="ARBA" id="ARBA00022777"/>
    </source>
</evidence>
<dbReference type="InterPro" id="IPR002044">
    <property type="entry name" value="CBM20"/>
</dbReference>
<dbReference type="Gene3D" id="3.30.470.20">
    <property type="entry name" value="ATP-grasp fold, B domain"/>
    <property type="match status" value="1"/>
</dbReference>
<dbReference type="PANTHER" id="PTHR47453">
    <property type="entry name" value="PHOSPHOGLUCAN, WATER DIKINASE, CHLOROPLASTIC"/>
    <property type="match status" value="1"/>
</dbReference>
<dbReference type="Proteomes" id="UP001157974">
    <property type="component" value="Unassembled WGS sequence"/>
</dbReference>
<evidence type="ECO:0000256" key="8">
    <source>
        <dbReference type="ARBA" id="ARBA00022840"/>
    </source>
</evidence>
<dbReference type="GO" id="GO:0005524">
    <property type="term" value="F:ATP binding"/>
    <property type="evidence" value="ECO:0007669"/>
    <property type="project" value="UniProtKB-KW"/>
</dbReference>
<dbReference type="GO" id="GO:0046872">
    <property type="term" value="F:metal ion binding"/>
    <property type="evidence" value="ECO:0007669"/>
    <property type="project" value="UniProtKB-KW"/>
</dbReference>
<keyword evidence="13" id="KW-1185">Reference proteome</keyword>
<keyword evidence="8" id="KW-0067">ATP-binding</keyword>
<evidence type="ECO:0000313" key="13">
    <source>
        <dbReference type="Proteomes" id="UP001157974"/>
    </source>
</evidence>
<dbReference type="Gene3D" id="2.60.40.10">
    <property type="entry name" value="Immunoglobulins"/>
    <property type="match status" value="1"/>
</dbReference>
<dbReference type="InterPro" id="IPR054481">
    <property type="entry name" value="GWD1_pHisD"/>
</dbReference>
<dbReference type="Gene3D" id="3.30.1490.20">
    <property type="entry name" value="ATP-grasp fold, A domain"/>
    <property type="match status" value="1"/>
</dbReference>
<comment type="caution">
    <text evidence="12">The sequence shown here is derived from an EMBL/GenBank/DDBJ whole genome shotgun (WGS) entry which is preliminary data.</text>
</comment>
<feature type="domain" description="CBM20" evidence="11">
    <location>
        <begin position="1"/>
        <end position="108"/>
    </location>
</feature>
<dbReference type="SMART" id="SM01065">
    <property type="entry name" value="CBM_2"/>
    <property type="match status" value="1"/>
</dbReference>
<keyword evidence="6" id="KW-0547">Nucleotide-binding</keyword>